<feature type="binding site" evidence="4">
    <location>
        <position position="212"/>
    </location>
    <ligand>
        <name>Mg(2+)</name>
        <dbReference type="ChEBI" id="CHEBI:18420"/>
        <label>1</label>
        <note>catalytic</note>
    </ligand>
</feature>
<comment type="caution">
    <text evidence="5">The sequence shown here is derived from an EMBL/GenBank/DDBJ whole genome shotgun (WGS) entry which is preliminary data.</text>
</comment>
<dbReference type="CDD" id="cd01637">
    <property type="entry name" value="IMPase_like"/>
    <property type="match status" value="1"/>
</dbReference>
<accession>A0A0R2IJT1</accession>
<organism evidence="5 6">
    <name type="scientific">Pediococcus cellicola</name>
    <dbReference type="NCBI Taxonomy" id="319652"/>
    <lineage>
        <taxon>Bacteria</taxon>
        <taxon>Bacillati</taxon>
        <taxon>Bacillota</taxon>
        <taxon>Bacilli</taxon>
        <taxon>Lactobacillales</taxon>
        <taxon>Lactobacillaceae</taxon>
        <taxon>Pediococcus</taxon>
    </lineage>
</organism>
<evidence type="ECO:0000256" key="4">
    <source>
        <dbReference type="PIRSR" id="PIRSR600760-2"/>
    </source>
</evidence>
<keyword evidence="3 4" id="KW-0460">Magnesium</keyword>
<name>A0A0R2IJT1_9LACO</name>
<dbReference type="InterPro" id="IPR000760">
    <property type="entry name" value="Inositol_monophosphatase-like"/>
</dbReference>
<reference evidence="5 6" key="1">
    <citation type="journal article" date="2015" name="Genome Announc.">
        <title>Expanding the biotechnology potential of lactobacilli through comparative genomics of 213 strains and associated genera.</title>
        <authorList>
            <person name="Sun Z."/>
            <person name="Harris H.M."/>
            <person name="McCann A."/>
            <person name="Guo C."/>
            <person name="Argimon S."/>
            <person name="Zhang W."/>
            <person name="Yang X."/>
            <person name="Jeffery I.B."/>
            <person name="Cooney J.C."/>
            <person name="Kagawa T.F."/>
            <person name="Liu W."/>
            <person name="Song Y."/>
            <person name="Salvetti E."/>
            <person name="Wrobel A."/>
            <person name="Rasinkangas P."/>
            <person name="Parkhill J."/>
            <person name="Rea M.C."/>
            <person name="O'Sullivan O."/>
            <person name="Ritari J."/>
            <person name="Douillard F.P."/>
            <person name="Paul Ross R."/>
            <person name="Yang R."/>
            <person name="Briner A.E."/>
            <person name="Felis G.E."/>
            <person name="de Vos W.M."/>
            <person name="Barrangou R."/>
            <person name="Klaenhammer T.R."/>
            <person name="Caufield P.W."/>
            <person name="Cui Y."/>
            <person name="Zhang H."/>
            <person name="O'Toole P.W."/>
        </authorList>
    </citation>
    <scope>NUCLEOTIDE SEQUENCE [LARGE SCALE GENOMIC DNA]</scope>
    <source>
        <strain evidence="5 6">DSM 17757</strain>
    </source>
</reference>
<dbReference type="Pfam" id="PF00459">
    <property type="entry name" value="Inositol_P"/>
    <property type="match status" value="1"/>
</dbReference>
<evidence type="ECO:0000313" key="6">
    <source>
        <dbReference type="Proteomes" id="UP000051568"/>
    </source>
</evidence>
<dbReference type="GO" id="GO:0007165">
    <property type="term" value="P:signal transduction"/>
    <property type="evidence" value="ECO:0007669"/>
    <property type="project" value="TreeGrafter"/>
</dbReference>
<dbReference type="PATRIC" id="fig|319652.3.peg.357"/>
<dbReference type="PANTHER" id="PTHR20854">
    <property type="entry name" value="INOSITOL MONOPHOSPHATASE"/>
    <property type="match status" value="1"/>
</dbReference>
<dbReference type="Proteomes" id="UP000051568">
    <property type="component" value="Unassembled WGS sequence"/>
</dbReference>
<evidence type="ECO:0000256" key="2">
    <source>
        <dbReference type="ARBA" id="ARBA00022801"/>
    </source>
</evidence>
<feature type="binding site" evidence="4">
    <location>
        <position position="72"/>
    </location>
    <ligand>
        <name>Mg(2+)</name>
        <dbReference type="ChEBI" id="CHEBI:18420"/>
        <label>1</label>
        <note>catalytic</note>
    </ligand>
</feature>
<dbReference type="GO" id="GO:0008934">
    <property type="term" value="F:inositol monophosphate 1-phosphatase activity"/>
    <property type="evidence" value="ECO:0007669"/>
    <property type="project" value="TreeGrafter"/>
</dbReference>
<dbReference type="Gene3D" id="3.30.540.10">
    <property type="entry name" value="Fructose-1,6-Bisphosphatase, subunit A, domain 1"/>
    <property type="match status" value="1"/>
</dbReference>
<feature type="binding site" evidence="4">
    <location>
        <position position="92"/>
    </location>
    <ligand>
        <name>Mg(2+)</name>
        <dbReference type="ChEBI" id="CHEBI:18420"/>
        <label>1</label>
        <note>catalytic</note>
    </ligand>
</feature>
<dbReference type="PRINTS" id="PR00377">
    <property type="entry name" value="IMPHPHTASES"/>
</dbReference>
<dbReference type="PROSITE" id="PS00629">
    <property type="entry name" value="IMP_1"/>
    <property type="match status" value="1"/>
</dbReference>
<sequence length="259" mass="28551">MSEREKLKQTDQLIRGWLSDVRQTVIADLHDPLSVSEKTSRKDLVTNIDKANEKRLVAAIRAFDPQAKILGEEGSGDHVTDMKGHVWIIDPLDGTLNFVKQRDNFAMMISLYIDGVGVLGYIMDVMRNIIYGGGPKLGVFANERRLESPPNISLRDGLLGVSGPMLVHDKYHLQAIDAASSGVRIIGSAGIEFIQVLTGKQNGYISHLMPWDFAAGKILAEQLELCVTKVDGTPVDMLSSNDVLVSTKDTHKDIVNMIR</sequence>
<dbReference type="AlphaFoldDB" id="A0A0R2IJT1"/>
<evidence type="ECO:0000313" key="5">
    <source>
        <dbReference type="EMBL" id="KRN65299.1"/>
    </source>
</evidence>
<evidence type="ECO:0000256" key="3">
    <source>
        <dbReference type="ARBA" id="ARBA00022842"/>
    </source>
</evidence>
<keyword evidence="2" id="KW-0378">Hydrolase</keyword>
<dbReference type="RefSeq" id="WP_057752154.1">
    <property type="nucleotide sequence ID" value="NZ_BJVH01000010.1"/>
</dbReference>
<dbReference type="EMBL" id="JQBR01000010">
    <property type="protein sequence ID" value="KRN65299.1"/>
    <property type="molecule type" value="Genomic_DNA"/>
</dbReference>
<keyword evidence="1 4" id="KW-0479">Metal-binding</keyword>
<dbReference type="OrthoDB" id="9772456at2"/>
<feature type="binding site" evidence="4">
    <location>
        <position position="93"/>
    </location>
    <ligand>
        <name>Mg(2+)</name>
        <dbReference type="ChEBI" id="CHEBI:18420"/>
        <label>2</label>
    </ligand>
</feature>
<proteinExistence type="predicted"/>
<dbReference type="InterPro" id="IPR020583">
    <property type="entry name" value="Inositol_monoP_metal-BS"/>
</dbReference>
<protein>
    <submittedName>
        <fullName evidence="5">Fructose-1 6-bisphosphatase</fullName>
    </submittedName>
</protein>
<comment type="cofactor">
    <cofactor evidence="4">
        <name>Mg(2+)</name>
        <dbReference type="ChEBI" id="CHEBI:18420"/>
    </cofactor>
</comment>
<feature type="binding site" evidence="4">
    <location>
        <position position="90"/>
    </location>
    <ligand>
        <name>Mg(2+)</name>
        <dbReference type="ChEBI" id="CHEBI:18420"/>
        <label>2</label>
    </ligand>
</feature>
<gene>
    <name evidence="5" type="ORF">IV80_GL000353</name>
</gene>
<dbReference type="SUPFAM" id="SSF56655">
    <property type="entry name" value="Carbohydrate phosphatase"/>
    <property type="match status" value="1"/>
</dbReference>
<dbReference type="Gene3D" id="3.40.190.80">
    <property type="match status" value="1"/>
</dbReference>
<keyword evidence="6" id="KW-1185">Reference proteome</keyword>
<dbReference type="STRING" id="319652.IV80_GL000353"/>
<dbReference type="GO" id="GO:0006020">
    <property type="term" value="P:inositol metabolic process"/>
    <property type="evidence" value="ECO:0007669"/>
    <property type="project" value="TreeGrafter"/>
</dbReference>
<dbReference type="GO" id="GO:0046872">
    <property type="term" value="F:metal ion binding"/>
    <property type="evidence" value="ECO:0007669"/>
    <property type="project" value="UniProtKB-KW"/>
</dbReference>
<dbReference type="PANTHER" id="PTHR20854:SF4">
    <property type="entry name" value="INOSITOL-1-MONOPHOSPHATASE-RELATED"/>
    <property type="match status" value="1"/>
</dbReference>
<evidence type="ECO:0000256" key="1">
    <source>
        <dbReference type="ARBA" id="ARBA00022723"/>
    </source>
</evidence>